<dbReference type="HAMAP" id="MF_00187">
    <property type="entry name" value="FdhD"/>
    <property type="match status" value="1"/>
</dbReference>
<evidence type="ECO:0000256" key="1">
    <source>
        <dbReference type="ARBA" id="ARBA00022490"/>
    </source>
</evidence>
<dbReference type="GO" id="GO:0097163">
    <property type="term" value="F:sulfur carrier activity"/>
    <property type="evidence" value="ECO:0007669"/>
    <property type="project" value="UniProtKB-UniRule"/>
</dbReference>
<dbReference type="AlphaFoldDB" id="A0A839QVB5"/>
<dbReference type="GO" id="GO:0005737">
    <property type="term" value="C:cytoplasm"/>
    <property type="evidence" value="ECO:0007669"/>
    <property type="project" value="UniProtKB-SubCell"/>
</dbReference>
<feature type="region of interest" description="Disordered" evidence="4">
    <location>
        <begin position="109"/>
        <end position="131"/>
    </location>
</feature>
<dbReference type="GO" id="GO:0016783">
    <property type="term" value="F:sulfurtransferase activity"/>
    <property type="evidence" value="ECO:0007669"/>
    <property type="project" value="InterPro"/>
</dbReference>
<dbReference type="InterPro" id="IPR016193">
    <property type="entry name" value="Cytidine_deaminase-like"/>
</dbReference>
<dbReference type="PIRSF" id="PIRSF015626">
    <property type="entry name" value="FdhD"/>
    <property type="match status" value="1"/>
</dbReference>
<evidence type="ECO:0000256" key="3">
    <source>
        <dbReference type="HAMAP-Rule" id="MF_00187"/>
    </source>
</evidence>
<sequence length="322" mass="34717">MGRVTSNRRMMTVRLRDGQLYHSEKPDTVAVEEPLDIRLNGQKLSLTMRTPGHDVELIHGFLHAEGYIQHREDILEARYCDGAVVEDESGFERNTYNVMDFTTAPGVMTRGGHGPVGHPDTTAAGGGADSPMGADGRTILPVVQKTFITSSACGVCGSISIDDVVHRTRYSITDDFTVKPADLLRAQAQLSDGQKVFQRTGGVHAAALITPDGTAEVLREDVGRHNAVDKVIGWSLLNSQMPIRNRVLLVSSRASFEIVQKAAMAGISFVACVSAPSSLAIDTAERFGMTLAGFVRAGRDDDNGRFNVYTGAQRIDLEGTAS</sequence>
<dbReference type="Proteomes" id="UP000568050">
    <property type="component" value="Unassembled WGS sequence"/>
</dbReference>
<comment type="function">
    <text evidence="3">Required for formate dehydrogenase (FDH) activity. Acts as a sulfur carrier protein that transfers sulfur from IscS to the molybdenum cofactor prior to its insertion into FDH.</text>
</comment>
<name>A0A839QVB5_9MICO</name>
<keyword evidence="2 3" id="KW-0501">Molybdenum cofactor biosynthesis</keyword>
<proteinExistence type="inferred from homology"/>
<gene>
    <name evidence="3" type="primary">fdhD</name>
    <name evidence="5" type="ORF">FHX50_001875</name>
</gene>
<dbReference type="Gene3D" id="3.10.20.10">
    <property type="match status" value="1"/>
</dbReference>
<accession>A0A839QVB5</accession>
<dbReference type="NCBIfam" id="NF001943">
    <property type="entry name" value="PRK00724.1-2"/>
    <property type="match status" value="1"/>
</dbReference>
<keyword evidence="1 3" id="KW-0963">Cytoplasm</keyword>
<organism evidence="5 6">
    <name type="scientific">Helcobacillus massiliensis</name>
    <dbReference type="NCBI Taxonomy" id="521392"/>
    <lineage>
        <taxon>Bacteria</taxon>
        <taxon>Bacillati</taxon>
        <taxon>Actinomycetota</taxon>
        <taxon>Actinomycetes</taxon>
        <taxon>Micrococcales</taxon>
        <taxon>Dermabacteraceae</taxon>
        <taxon>Helcobacillus</taxon>
    </lineage>
</organism>
<comment type="caution">
    <text evidence="5">The sequence shown here is derived from an EMBL/GenBank/DDBJ whole genome shotgun (WGS) entry which is preliminary data.</text>
</comment>
<evidence type="ECO:0000313" key="6">
    <source>
        <dbReference type="Proteomes" id="UP000568050"/>
    </source>
</evidence>
<keyword evidence="6" id="KW-1185">Reference proteome</keyword>
<evidence type="ECO:0000256" key="4">
    <source>
        <dbReference type="SAM" id="MobiDB-lite"/>
    </source>
</evidence>
<comment type="subcellular location">
    <subcellularLocation>
        <location evidence="3">Cytoplasm</location>
    </subcellularLocation>
</comment>
<feature type="active site" description="Cysteine persulfide intermediate" evidence="3">
    <location>
        <position position="153"/>
    </location>
</feature>
<dbReference type="PANTHER" id="PTHR30592">
    <property type="entry name" value="FORMATE DEHYDROGENASE"/>
    <property type="match status" value="1"/>
</dbReference>
<dbReference type="EMBL" id="JACHWP010000007">
    <property type="protein sequence ID" value="MBB3023578.1"/>
    <property type="molecule type" value="Genomic_DNA"/>
</dbReference>
<dbReference type="GO" id="GO:0006777">
    <property type="term" value="P:Mo-molybdopterin cofactor biosynthetic process"/>
    <property type="evidence" value="ECO:0007669"/>
    <property type="project" value="UniProtKB-UniRule"/>
</dbReference>
<evidence type="ECO:0000256" key="2">
    <source>
        <dbReference type="ARBA" id="ARBA00023150"/>
    </source>
</evidence>
<dbReference type="PANTHER" id="PTHR30592:SF1">
    <property type="entry name" value="SULFUR CARRIER PROTEIN FDHD"/>
    <property type="match status" value="1"/>
</dbReference>
<dbReference type="Gene3D" id="3.40.140.10">
    <property type="entry name" value="Cytidine Deaminase, domain 2"/>
    <property type="match status" value="1"/>
</dbReference>
<dbReference type="SUPFAM" id="SSF53927">
    <property type="entry name" value="Cytidine deaminase-like"/>
    <property type="match status" value="1"/>
</dbReference>
<reference evidence="5 6" key="1">
    <citation type="submission" date="2020-08" db="EMBL/GenBank/DDBJ databases">
        <title>Sequencing the genomes of 1000 actinobacteria strains.</title>
        <authorList>
            <person name="Klenk H.-P."/>
        </authorList>
    </citation>
    <scope>NUCLEOTIDE SEQUENCE [LARGE SCALE GENOMIC DNA]</scope>
    <source>
        <strain evidence="5 6">DSM 23040</strain>
    </source>
</reference>
<comment type="caution">
    <text evidence="3">Lacks conserved residue(s) required for the propagation of feature annotation.</text>
</comment>
<comment type="similarity">
    <text evidence="3">Belongs to the FdhD family.</text>
</comment>
<dbReference type="Pfam" id="PF02634">
    <property type="entry name" value="FdhD-NarQ"/>
    <property type="match status" value="2"/>
</dbReference>
<evidence type="ECO:0000313" key="5">
    <source>
        <dbReference type="EMBL" id="MBB3023578.1"/>
    </source>
</evidence>
<dbReference type="InterPro" id="IPR003786">
    <property type="entry name" value="FdhD"/>
</dbReference>
<dbReference type="RefSeq" id="WP_183376873.1">
    <property type="nucleotide sequence ID" value="NZ_CBCSFZ010000020.1"/>
</dbReference>
<protein>
    <recommendedName>
        <fullName evidence="3">Sulfur carrier protein FdhD</fullName>
    </recommendedName>
</protein>